<dbReference type="Proteomes" id="UP000249016">
    <property type="component" value="Unassembled WGS sequence"/>
</dbReference>
<organism evidence="1 2">
    <name type="scientific">Spirosoma telluris</name>
    <dbReference type="NCBI Taxonomy" id="2183553"/>
    <lineage>
        <taxon>Bacteria</taxon>
        <taxon>Pseudomonadati</taxon>
        <taxon>Bacteroidota</taxon>
        <taxon>Cytophagia</taxon>
        <taxon>Cytophagales</taxon>
        <taxon>Cytophagaceae</taxon>
        <taxon>Spirosoma</taxon>
    </lineage>
</organism>
<dbReference type="OrthoDB" id="965134at2"/>
<evidence type="ECO:0000313" key="1">
    <source>
        <dbReference type="EMBL" id="RAI75473.1"/>
    </source>
</evidence>
<reference evidence="1 2" key="1">
    <citation type="submission" date="2018-06" db="EMBL/GenBank/DDBJ databases">
        <title>Spirosoma sp. HMF3257 Genome sequencing and assembly.</title>
        <authorList>
            <person name="Kang H."/>
            <person name="Cha I."/>
            <person name="Kim H."/>
            <person name="Kang J."/>
            <person name="Joh K."/>
        </authorList>
    </citation>
    <scope>NUCLEOTIDE SEQUENCE [LARGE SCALE GENOMIC DNA]</scope>
    <source>
        <strain evidence="1 2">HMF3257</strain>
    </source>
</reference>
<keyword evidence="2" id="KW-1185">Reference proteome</keyword>
<accession>A0A327NL36</accession>
<name>A0A327NL36_9BACT</name>
<dbReference type="EMBL" id="QLII01000001">
    <property type="protein sequence ID" value="RAI75473.1"/>
    <property type="molecule type" value="Genomic_DNA"/>
</dbReference>
<sequence length="108" mass="12466">MPLLTFTTAVPTNPDSDGLDVLFYYKTHDSLIRQKIHLVGSATSRNMTAEEKIAYMQRLFTSAVAYIKAYWNRHHKLPDEQTEVHQGVDFTLQTDQKTAWKGYTLDLM</sequence>
<dbReference type="AlphaFoldDB" id="A0A327NL36"/>
<gene>
    <name evidence="1" type="ORF">HMF3257_17225</name>
</gene>
<comment type="caution">
    <text evidence="1">The sequence shown here is derived from an EMBL/GenBank/DDBJ whole genome shotgun (WGS) entry which is preliminary data.</text>
</comment>
<protein>
    <submittedName>
        <fullName evidence="1">Uncharacterized protein</fullName>
    </submittedName>
</protein>
<evidence type="ECO:0000313" key="2">
    <source>
        <dbReference type="Proteomes" id="UP000249016"/>
    </source>
</evidence>
<dbReference type="RefSeq" id="WP_111343936.1">
    <property type="nucleotide sequence ID" value="NZ_QLII01000001.1"/>
</dbReference>
<proteinExistence type="predicted"/>